<evidence type="ECO:0008006" key="13">
    <source>
        <dbReference type="Google" id="ProtNLM"/>
    </source>
</evidence>
<feature type="transmembrane region" description="Helical" evidence="10">
    <location>
        <begin position="746"/>
        <end position="766"/>
    </location>
</feature>
<keyword evidence="8 10" id="KW-0472">Membrane</keyword>
<comment type="subcellular location">
    <subcellularLocation>
        <location evidence="1">Membrane</location>
        <topology evidence="1">Multi-pass membrane protein</topology>
    </subcellularLocation>
</comment>
<keyword evidence="3" id="KW-0813">Transport</keyword>
<evidence type="ECO:0000256" key="2">
    <source>
        <dbReference type="ARBA" id="ARBA00008807"/>
    </source>
</evidence>
<feature type="transmembrane region" description="Helical" evidence="10">
    <location>
        <begin position="638"/>
        <end position="658"/>
    </location>
</feature>
<keyword evidence="12" id="KW-1185">Reference proteome</keyword>
<feature type="transmembrane region" description="Helical" evidence="10">
    <location>
        <begin position="892"/>
        <end position="908"/>
    </location>
</feature>
<feature type="compositionally biased region" description="Basic and acidic residues" evidence="9">
    <location>
        <begin position="31"/>
        <end position="42"/>
    </location>
</feature>
<feature type="transmembrane region" description="Helical" evidence="10">
    <location>
        <begin position="275"/>
        <end position="299"/>
    </location>
</feature>
<evidence type="ECO:0000256" key="5">
    <source>
        <dbReference type="ARBA" id="ARBA00022856"/>
    </source>
</evidence>
<evidence type="ECO:0000256" key="4">
    <source>
        <dbReference type="ARBA" id="ARBA00022692"/>
    </source>
</evidence>
<evidence type="ECO:0000313" key="12">
    <source>
        <dbReference type="Proteomes" id="UP001444661"/>
    </source>
</evidence>
<evidence type="ECO:0000256" key="7">
    <source>
        <dbReference type="ARBA" id="ARBA00022989"/>
    </source>
</evidence>
<keyword evidence="7 10" id="KW-1133">Transmembrane helix</keyword>
<comment type="caution">
    <text evidence="11">The sequence shown here is derived from an EMBL/GenBank/DDBJ whole genome shotgun (WGS) entry which is preliminary data.</text>
</comment>
<feature type="transmembrane region" description="Helical" evidence="10">
    <location>
        <begin position="320"/>
        <end position="341"/>
    </location>
</feature>
<feature type="transmembrane region" description="Helical" evidence="10">
    <location>
        <begin position="390"/>
        <end position="406"/>
    </location>
</feature>
<evidence type="ECO:0000256" key="8">
    <source>
        <dbReference type="ARBA" id="ARBA00023136"/>
    </source>
</evidence>
<dbReference type="InterPro" id="IPR004648">
    <property type="entry name" value="Oligpept_transpt"/>
</dbReference>
<keyword evidence="6" id="KW-0653">Protein transport</keyword>
<evidence type="ECO:0000256" key="9">
    <source>
        <dbReference type="SAM" id="MobiDB-lite"/>
    </source>
</evidence>
<feature type="transmembrane region" description="Helical" evidence="10">
    <location>
        <begin position="469"/>
        <end position="489"/>
    </location>
</feature>
<name>A0ABR1RNT0_9PEZI</name>
<dbReference type="Pfam" id="PF03169">
    <property type="entry name" value="OPT"/>
    <property type="match status" value="1"/>
</dbReference>
<protein>
    <recommendedName>
        <fullName evidence="13">Oligopeptide transporter</fullName>
    </recommendedName>
</protein>
<feature type="transmembrane region" description="Helical" evidence="10">
    <location>
        <begin position="920"/>
        <end position="943"/>
    </location>
</feature>
<dbReference type="PANTHER" id="PTHR22601">
    <property type="entry name" value="ISP4 LIKE PROTEIN"/>
    <property type="match status" value="1"/>
</dbReference>
<evidence type="ECO:0000256" key="10">
    <source>
        <dbReference type="SAM" id="Phobius"/>
    </source>
</evidence>
<organism evidence="11 12">
    <name type="scientific">Apiospora rasikravindrae</name>
    <dbReference type="NCBI Taxonomy" id="990691"/>
    <lineage>
        <taxon>Eukaryota</taxon>
        <taxon>Fungi</taxon>
        <taxon>Dikarya</taxon>
        <taxon>Ascomycota</taxon>
        <taxon>Pezizomycotina</taxon>
        <taxon>Sordariomycetes</taxon>
        <taxon>Xylariomycetidae</taxon>
        <taxon>Amphisphaeriales</taxon>
        <taxon>Apiosporaceae</taxon>
        <taxon>Apiospora</taxon>
    </lineage>
</organism>
<evidence type="ECO:0000256" key="1">
    <source>
        <dbReference type="ARBA" id="ARBA00004141"/>
    </source>
</evidence>
<dbReference type="NCBIfam" id="TIGR00728">
    <property type="entry name" value="OPT_sfam"/>
    <property type="match status" value="2"/>
</dbReference>
<comment type="similarity">
    <text evidence="2">Belongs to the oligopeptide OPT transporter family.</text>
</comment>
<evidence type="ECO:0000256" key="6">
    <source>
        <dbReference type="ARBA" id="ARBA00022927"/>
    </source>
</evidence>
<feature type="transmembrane region" description="Helical" evidence="10">
    <location>
        <begin position="347"/>
        <end position="369"/>
    </location>
</feature>
<dbReference type="Proteomes" id="UP001444661">
    <property type="component" value="Unassembled WGS sequence"/>
</dbReference>
<feature type="transmembrane region" description="Helical" evidence="10">
    <location>
        <begin position="237"/>
        <end position="255"/>
    </location>
</feature>
<dbReference type="EMBL" id="JAQQWK010000014">
    <property type="protein sequence ID" value="KAK8016616.1"/>
    <property type="molecule type" value="Genomic_DNA"/>
</dbReference>
<feature type="region of interest" description="Disordered" evidence="9">
    <location>
        <begin position="1"/>
        <end position="42"/>
    </location>
</feature>
<gene>
    <name evidence="11" type="ORF">PG993_014805</name>
</gene>
<keyword evidence="5" id="KW-0571">Peptide transport</keyword>
<evidence type="ECO:0000313" key="11">
    <source>
        <dbReference type="EMBL" id="KAK8016616.1"/>
    </source>
</evidence>
<evidence type="ECO:0000256" key="3">
    <source>
        <dbReference type="ARBA" id="ARBA00022448"/>
    </source>
</evidence>
<feature type="transmembrane region" description="Helical" evidence="10">
    <location>
        <begin position="207"/>
        <end position="225"/>
    </location>
</feature>
<feature type="compositionally biased region" description="Basic and acidic residues" evidence="9">
    <location>
        <begin position="1"/>
        <end position="13"/>
    </location>
</feature>
<proteinExistence type="inferred from homology"/>
<accession>A0ABR1RNT0</accession>
<reference evidence="11 12" key="1">
    <citation type="submission" date="2023-01" db="EMBL/GenBank/DDBJ databases">
        <title>Analysis of 21 Apiospora genomes using comparative genomics revels a genus with tremendous synthesis potential of carbohydrate active enzymes and secondary metabolites.</title>
        <authorList>
            <person name="Sorensen T."/>
        </authorList>
    </citation>
    <scope>NUCLEOTIDE SEQUENCE [LARGE SCALE GENOMIC DNA]</scope>
    <source>
        <strain evidence="11 12">CBS 33761</strain>
    </source>
</reference>
<dbReference type="InterPro" id="IPR004813">
    <property type="entry name" value="OPT"/>
</dbReference>
<feature type="transmembrane region" description="Helical" evidence="10">
    <location>
        <begin position="664"/>
        <end position="684"/>
    </location>
</feature>
<feature type="transmembrane region" description="Helical" evidence="10">
    <location>
        <begin position="816"/>
        <end position="834"/>
    </location>
</feature>
<sequence length="992" mass="111038">MEDDEKTAVRKDKDEEDGISPARVVPNSRAPVKETDTMKEVDGPEVAQIVHAIEEGQPVTAEQHQRVAAHYGRKAEADHLAPSSDVEYILDQIVGMSEAEAVAILVGAIARHSDDPNFPAASLARMRLLVAGPKAYCSGRGAGAADTAAQDAVPDTTITAAIPTEEDYTFDLKTEAAIYHHHSPYPEVRSVTRPGDDPATPVETIRAYLLGLSFMAGITAVNTFFSPRQPAIDISAVVMQLLVAPCGLFLARVLPDWGVTVAGTRHSLNPGPWSFKEQVFCSVIFTIANNAGNTYYVYLVQRLPQSELLTFAPQYLGNTWVTFSYEIVLALSVNFFGMGFAGLLRRFVIYPISCLFPEVFPALALNRALVEKEPESKRNEKIHGWTISRYRFFLTCAVLMFFYFWVPNTLFKALRSFNWMTWIAPQNFTLAMVTGFWGGMGYNPLATFDWNVAGKGSLTTPFFSFAQQYFARFVSGLIIIGMYWGNMYWSAYMPINSNEGTSFVHRDCRGGRVMVGSHIWVGLTGTHSVFANDGKKYNVTRILDKQSNNINMDAYREYGPPFFSGANVFGQGGWFAWYPLTLFSVSIQHWEALRRSGAEMWRGLLQVRQKGGKGKSVYDSYDDPFSRLMRAYPEVPDWWFLGILCISLALGIVALEVWPVHVPWWSLFAVAGVSAVMLIPATLLRASANVKMDFNVLFQLLGGLWFPGNPEALIIVTAFGQNFDEQASDYITGQKMGHYAKIPPRAVFRGQMLAVLINTFVFVGMLDWMVVNFDDGTLCQWNNAQHFVCTNAVLVYASAIEYGAFGVRNMFELYPILPWCFLMGGVVGVVWGLARRYGPSIYVWVRRRTSSENRFAAYERFFFKPISYLWYFDPAVALKGALNWTGGNNLSYATNAMYISFIMMYYVKRHNGAWWEKYNYLIEAGFGAGIALSAIIQTFAFAFTNTDIPPWWGNEVTTAGVDYLAYNQNASLLAVPAQGYFGPPPDQYPMKF</sequence>
<keyword evidence="4 10" id="KW-0812">Transmembrane</keyword>